<dbReference type="PANTHER" id="PTHR21162:SF0">
    <property type="entry name" value="P53 AND DNA DAMAGE-REGULATED PROTEIN 1"/>
    <property type="match status" value="1"/>
</dbReference>
<dbReference type="InterPro" id="IPR002777">
    <property type="entry name" value="PFD_beta-like"/>
</dbReference>
<dbReference type="Bgee" id="ENSAMXG00000036912">
    <property type="expression patterns" value="Expressed in muscle tissue and 14 other cell types or tissues"/>
</dbReference>
<evidence type="ECO:0000256" key="8">
    <source>
        <dbReference type="SAM" id="Coils"/>
    </source>
</evidence>
<protein>
    <recommendedName>
        <fullName evidence="4">p53 and DNA damage-regulated protein 1</fullName>
    </recommendedName>
</protein>
<evidence type="ECO:0000313" key="10">
    <source>
        <dbReference type="Ensembl" id="ENSAMXP00000047539.1"/>
    </source>
</evidence>
<dbReference type="Proteomes" id="UP000018467">
    <property type="component" value="Unassembled WGS sequence"/>
</dbReference>
<comment type="similarity">
    <text evidence="3">Belongs to the prefoldin subunit beta family.</text>
</comment>
<evidence type="ECO:0000256" key="4">
    <source>
        <dbReference type="ARBA" id="ARBA00016313"/>
    </source>
</evidence>
<dbReference type="InterPro" id="IPR030482">
    <property type="entry name" value="PDRG1"/>
</dbReference>
<dbReference type="SUPFAM" id="SSF46579">
    <property type="entry name" value="Prefoldin"/>
    <property type="match status" value="1"/>
</dbReference>
<comment type="subunit">
    <text evidence="7">Component of the PAQosome complex which is responsible for the biogenesis of several protein complexes and which consists of R2TP complex members RUVBL1, RUVBL2, RPAP3 and PIH1D1, URI complex members PFDN2, PFDN6, PDRG1, UXT and URI1 as well as ASDURF, POLR2E and DNAAF10/WDR92.</text>
</comment>
<dbReference type="InParanoid" id="A0A3B1K1N5"/>
<evidence type="ECO:0000256" key="7">
    <source>
        <dbReference type="ARBA" id="ARBA00026022"/>
    </source>
</evidence>
<accession>A0A3B1K1N5</accession>
<reference evidence="10" key="4">
    <citation type="submission" date="2025-09" db="UniProtKB">
        <authorList>
            <consortium name="Ensembl"/>
        </authorList>
    </citation>
    <scope>IDENTIFICATION</scope>
</reference>
<keyword evidence="9" id="KW-1133">Transmembrane helix</keyword>
<proteinExistence type="inferred from homology"/>
<dbReference type="AlphaFoldDB" id="A0A3B1K1N5"/>
<keyword evidence="11" id="KW-1185">Reference proteome</keyword>
<feature type="transmembrane region" description="Helical" evidence="9">
    <location>
        <begin position="12"/>
        <end position="30"/>
    </location>
</feature>
<sequence>ALSQYSHISASLVILVCVFCYCESGVLAILPTCTLQSICHIVNIESCKIFIFSCAISFQICPCFHFYLSTDKVKVCFGNMFIKFPKENAQAMMQKDQEQLDQEITDLRKRLKAKVNHLNDLQGKPELRGYNLSPLSNDELKAVNSILKR</sequence>
<dbReference type="STRING" id="7994.ENSAMXP00000047539"/>
<keyword evidence="8" id="KW-0175">Coiled coil</keyword>
<dbReference type="GO" id="GO:0005737">
    <property type="term" value="C:cytoplasm"/>
    <property type="evidence" value="ECO:0007669"/>
    <property type="project" value="UniProtKB-SubCell"/>
</dbReference>
<organism evidence="10 11">
    <name type="scientific">Astyanax mexicanus</name>
    <name type="common">Blind cave fish</name>
    <name type="synonym">Astyanax fasciatus mexicanus</name>
    <dbReference type="NCBI Taxonomy" id="7994"/>
    <lineage>
        <taxon>Eukaryota</taxon>
        <taxon>Metazoa</taxon>
        <taxon>Chordata</taxon>
        <taxon>Craniata</taxon>
        <taxon>Vertebrata</taxon>
        <taxon>Euteleostomi</taxon>
        <taxon>Actinopterygii</taxon>
        <taxon>Neopterygii</taxon>
        <taxon>Teleostei</taxon>
        <taxon>Ostariophysi</taxon>
        <taxon>Characiformes</taxon>
        <taxon>Characoidei</taxon>
        <taxon>Acestrorhamphidae</taxon>
        <taxon>Acestrorhamphinae</taxon>
        <taxon>Astyanax</taxon>
    </lineage>
</organism>
<keyword evidence="9" id="KW-0812">Transmembrane</keyword>
<dbReference type="GO" id="GO:0051082">
    <property type="term" value="F:unfolded protein binding"/>
    <property type="evidence" value="ECO:0007669"/>
    <property type="project" value="InterPro"/>
</dbReference>
<dbReference type="Ensembl" id="ENSAMXT00000032600.1">
    <property type="protein sequence ID" value="ENSAMXP00000047539.1"/>
    <property type="gene ID" value="ENSAMXG00000036912.1"/>
</dbReference>
<dbReference type="GO" id="GO:0006457">
    <property type="term" value="P:protein folding"/>
    <property type="evidence" value="ECO:0007669"/>
    <property type="project" value="InterPro"/>
</dbReference>
<evidence type="ECO:0000256" key="6">
    <source>
        <dbReference type="ARBA" id="ARBA00023186"/>
    </source>
</evidence>
<evidence type="ECO:0000256" key="9">
    <source>
        <dbReference type="SAM" id="Phobius"/>
    </source>
</evidence>
<feature type="coiled-coil region" evidence="8">
    <location>
        <begin position="86"/>
        <end position="124"/>
    </location>
</feature>
<reference evidence="10" key="3">
    <citation type="submission" date="2025-08" db="UniProtKB">
        <authorList>
            <consortium name="Ensembl"/>
        </authorList>
    </citation>
    <scope>IDENTIFICATION</scope>
</reference>
<reference evidence="11" key="1">
    <citation type="submission" date="2013-03" db="EMBL/GenBank/DDBJ databases">
        <authorList>
            <person name="Jeffery W."/>
            <person name="Warren W."/>
            <person name="Wilson R.K."/>
        </authorList>
    </citation>
    <scope>NUCLEOTIDE SEQUENCE</scope>
    <source>
        <strain evidence="11">female</strain>
    </source>
</reference>
<evidence type="ECO:0000256" key="1">
    <source>
        <dbReference type="ARBA" id="ARBA00003581"/>
    </source>
</evidence>
<evidence type="ECO:0000313" key="11">
    <source>
        <dbReference type="Proteomes" id="UP000018467"/>
    </source>
</evidence>
<dbReference type="PANTHER" id="PTHR21162">
    <property type="entry name" value="P53 AND DNA DAMAGE-REGULATED PROTEIN"/>
    <property type="match status" value="1"/>
</dbReference>
<dbReference type="Pfam" id="PF01920">
    <property type="entry name" value="Prefoldin_2"/>
    <property type="match status" value="1"/>
</dbReference>
<dbReference type="GeneTree" id="ENSGT00390000013253"/>
<name>A0A3B1K1N5_ASTMX</name>
<evidence type="ECO:0000256" key="2">
    <source>
        <dbReference type="ARBA" id="ARBA00004496"/>
    </source>
</evidence>
<comment type="function">
    <text evidence="1">May play a role in chaperone-mediated protein folding.</text>
</comment>
<evidence type="ECO:0000256" key="3">
    <source>
        <dbReference type="ARBA" id="ARBA00008045"/>
    </source>
</evidence>
<dbReference type="CDD" id="cd22860">
    <property type="entry name" value="PDRG1"/>
    <property type="match status" value="1"/>
</dbReference>
<comment type="subcellular location">
    <subcellularLocation>
        <location evidence="2">Cytoplasm</location>
    </subcellularLocation>
</comment>
<keyword evidence="5" id="KW-0963">Cytoplasm</keyword>
<reference evidence="11" key="2">
    <citation type="journal article" date="2014" name="Nat. Commun.">
        <title>The cavefish genome reveals candidate genes for eye loss.</title>
        <authorList>
            <person name="McGaugh S.E."/>
            <person name="Gross J.B."/>
            <person name="Aken B."/>
            <person name="Blin M."/>
            <person name="Borowsky R."/>
            <person name="Chalopin D."/>
            <person name="Hinaux H."/>
            <person name="Jeffery W.R."/>
            <person name="Keene A."/>
            <person name="Ma L."/>
            <person name="Minx P."/>
            <person name="Murphy D."/>
            <person name="O'Quin K.E."/>
            <person name="Retaux S."/>
            <person name="Rohner N."/>
            <person name="Searle S.M."/>
            <person name="Stahl B.A."/>
            <person name="Tabin C."/>
            <person name="Volff J.N."/>
            <person name="Yoshizawa M."/>
            <person name="Warren W.C."/>
        </authorList>
    </citation>
    <scope>NUCLEOTIDE SEQUENCE [LARGE SCALE GENOMIC DNA]</scope>
    <source>
        <strain evidence="11">female</strain>
    </source>
</reference>
<dbReference type="FunCoup" id="A0A3B1K1N5">
    <property type="interactions" value="762"/>
</dbReference>
<dbReference type="GO" id="GO:0016272">
    <property type="term" value="C:prefoldin complex"/>
    <property type="evidence" value="ECO:0007669"/>
    <property type="project" value="InterPro"/>
</dbReference>
<keyword evidence="9" id="KW-0472">Membrane</keyword>
<evidence type="ECO:0000256" key="5">
    <source>
        <dbReference type="ARBA" id="ARBA00022490"/>
    </source>
</evidence>
<keyword evidence="6" id="KW-0143">Chaperone</keyword>